<dbReference type="Proteomes" id="UP000240739">
    <property type="component" value="Unassembled WGS sequence"/>
</dbReference>
<feature type="compositionally biased region" description="Basic and acidic residues" evidence="2">
    <location>
        <begin position="1"/>
        <end position="10"/>
    </location>
</feature>
<feature type="region of interest" description="Disordered" evidence="2">
    <location>
        <begin position="1"/>
        <end position="24"/>
    </location>
</feature>
<protein>
    <recommendedName>
        <fullName evidence="3">Tyrosine specific protein phosphatases domain-containing protein</fullName>
    </recommendedName>
</protein>
<evidence type="ECO:0000259" key="3">
    <source>
        <dbReference type="PROSITE" id="PS50056"/>
    </source>
</evidence>
<comment type="caution">
    <text evidence="4">The sequence shown here is derived from an EMBL/GenBank/DDBJ whole genome shotgun (WGS) entry which is preliminary data.</text>
</comment>
<sequence length="225" mass="25301">MPRARERELVRAGAQRRGQQATQPRVVLPRRAHASGLLQCLGERLRGHRAPNATVDGVSDWFERYGFALVDERLATGAYPLDAADVARLREELGVTRVLNLCEDAEYEEGERLAVDEAYAHHGILEHRLQLIDYGEVLPGALEQGAREIVPWLDGGEIVYVHCRAGWQRSATVAAAALSVRFGIEPDAALGRIRERKPSAQPLHHQLEGLWRWWRTRQARLEGRG</sequence>
<dbReference type="Gene3D" id="3.90.190.10">
    <property type="entry name" value="Protein tyrosine phosphatase superfamily"/>
    <property type="match status" value="1"/>
</dbReference>
<dbReference type="InterPro" id="IPR020422">
    <property type="entry name" value="TYR_PHOSPHATASE_DUAL_dom"/>
</dbReference>
<feature type="compositionally biased region" description="Low complexity" evidence="2">
    <location>
        <begin position="11"/>
        <end position="21"/>
    </location>
</feature>
<name>A0A2T4UD54_9ACTN</name>
<accession>A0A2T4UD54</accession>
<dbReference type="Pfam" id="PF22784">
    <property type="entry name" value="PTP-SAK"/>
    <property type="match status" value="1"/>
</dbReference>
<keyword evidence="1" id="KW-0378">Hydrolase</keyword>
<dbReference type="InterPro" id="IPR000387">
    <property type="entry name" value="Tyr_Pase_dom"/>
</dbReference>
<gene>
    <name evidence="4" type="ORF">C7Y72_17290</name>
</gene>
<keyword evidence="5" id="KW-1185">Reference proteome</keyword>
<dbReference type="SUPFAM" id="SSF52799">
    <property type="entry name" value="(Phosphotyrosine protein) phosphatases II"/>
    <property type="match status" value="1"/>
</dbReference>
<dbReference type="InterPro" id="IPR057023">
    <property type="entry name" value="PTP-SAK"/>
</dbReference>
<dbReference type="PANTHER" id="PTHR46274">
    <property type="entry name" value="PHOSPHATIDYLINOSITOL PHOSPHATASE"/>
    <property type="match status" value="1"/>
</dbReference>
<evidence type="ECO:0000256" key="2">
    <source>
        <dbReference type="SAM" id="MobiDB-lite"/>
    </source>
</evidence>
<dbReference type="PROSITE" id="PS00383">
    <property type="entry name" value="TYR_PHOSPHATASE_1"/>
    <property type="match status" value="1"/>
</dbReference>
<dbReference type="GO" id="GO:0016791">
    <property type="term" value="F:phosphatase activity"/>
    <property type="evidence" value="ECO:0007669"/>
    <property type="project" value="UniProtKB-ARBA"/>
</dbReference>
<dbReference type="PANTHER" id="PTHR46274:SF6">
    <property type="entry name" value="TYR_PHOSPHATASE_2 DOMAIN-CONTAINING PROTEIN"/>
    <property type="match status" value="1"/>
</dbReference>
<evidence type="ECO:0000313" key="5">
    <source>
        <dbReference type="Proteomes" id="UP000240739"/>
    </source>
</evidence>
<dbReference type="EMBL" id="PYYB01000003">
    <property type="protein sequence ID" value="PTL55415.1"/>
    <property type="molecule type" value="Genomic_DNA"/>
</dbReference>
<evidence type="ECO:0000313" key="4">
    <source>
        <dbReference type="EMBL" id="PTL55415.1"/>
    </source>
</evidence>
<dbReference type="AlphaFoldDB" id="A0A2T4UD54"/>
<proteinExistence type="predicted"/>
<dbReference type="SMART" id="SM00195">
    <property type="entry name" value="DSPc"/>
    <property type="match status" value="1"/>
</dbReference>
<dbReference type="InterPro" id="IPR016130">
    <property type="entry name" value="Tyr_Pase_AS"/>
</dbReference>
<reference evidence="4 5" key="1">
    <citation type="submission" date="2018-03" db="EMBL/GenBank/DDBJ databases">
        <title>Aquarubrobacter algicola gen. nov., sp. nov., a novel actinobacterium isolated from shallow eutrophic lake during the end of cyanobacterial harmful algal blooms.</title>
        <authorList>
            <person name="Chun S.J."/>
        </authorList>
    </citation>
    <scope>NUCLEOTIDE SEQUENCE [LARGE SCALE GENOMIC DNA]</scope>
    <source>
        <strain evidence="4 5">Seoho-28</strain>
    </source>
</reference>
<dbReference type="InterPro" id="IPR029021">
    <property type="entry name" value="Prot-tyrosine_phosphatase-like"/>
</dbReference>
<evidence type="ECO:0000256" key="1">
    <source>
        <dbReference type="ARBA" id="ARBA00022801"/>
    </source>
</evidence>
<organism evidence="4 5">
    <name type="scientific">Paraconexibacter algicola</name>
    <dbReference type="NCBI Taxonomy" id="2133960"/>
    <lineage>
        <taxon>Bacteria</taxon>
        <taxon>Bacillati</taxon>
        <taxon>Actinomycetota</taxon>
        <taxon>Thermoleophilia</taxon>
        <taxon>Solirubrobacterales</taxon>
        <taxon>Paraconexibacteraceae</taxon>
        <taxon>Paraconexibacter</taxon>
    </lineage>
</organism>
<dbReference type="PROSITE" id="PS50056">
    <property type="entry name" value="TYR_PHOSPHATASE_2"/>
    <property type="match status" value="1"/>
</dbReference>
<feature type="domain" description="Tyrosine specific protein phosphatases" evidence="3">
    <location>
        <begin position="154"/>
        <end position="208"/>
    </location>
</feature>